<protein>
    <submittedName>
        <fullName evidence="1">Uncharacterized protein</fullName>
    </submittedName>
</protein>
<dbReference type="HOGENOM" id="CLU_2557713_0_0_1"/>
<accession>M3XVA5</accession>
<dbReference type="InParanoid" id="M3XVA5"/>
<evidence type="ECO:0000313" key="1">
    <source>
        <dbReference type="Ensembl" id="ENSMPUP00000003005.1"/>
    </source>
</evidence>
<dbReference type="EMBL" id="AEYP01049264">
    <property type="status" value="NOT_ANNOTATED_CDS"/>
    <property type="molecule type" value="Genomic_DNA"/>
</dbReference>
<name>M3XVA5_MUSPF</name>
<proteinExistence type="predicted"/>
<dbReference type="Ensembl" id="ENSMPUT00000003066.1">
    <property type="protein sequence ID" value="ENSMPUP00000003005.1"/>
    <property type="gene ID" value="ENSMPUG00000003035.1"/>
</dbReference>
<sequence length="82" mass="8729">MIFHEGSKGQSLIHSVCQALRHTALDMQQSPWVPLAPLLPVSSSPGLLTSSEEDALAGVDASKAHNVQVLTIATEGETRTYC</sequence>
<dbReference type="AlphaFoldDB" id="M3XVA5"/>
<organism evidence="1">
    <name type="scientific">Mustela putorius furo</name>
    <name type="common">European domestic ferret</name>
    <name type="synonym">Mustela furo</name>
    <dbReference type="NCBI Taxonomy" id="9669"/>
    <lineage>
        <taxon>Eukaryota</taxon>
        <taxon>Metazoa</taxon>
        <taxon>Chordata</taxon>
        <taxon>Craniata</taxon>
        <taxon>Vertebrata</taxon>
        <taxon>Euteleostomi</taxon>
        <taxon>Mammalia</taxon>
        <taxon>Eutheria</taxon>
        <taxon>Laurasiatheria</taxon>
        <taxon>Carnivora</taxon>
        <taxon>Caniformia</taxon>
        <taxon>Musteloidea</taxon>
        <taxon>Mustelidae</taxon>
        <taxon>Mustelinae</taxon>
        <taxon>Mustela</taxon>
    </lineage>
</organism>
<reference evidence="1" key="1">
    <citation type="submission" date="2024-06" db="UniProtKB">
        <authorList>
            <consortium name="Ensembl"/>
        </authorList>
    </citation>
    <scope>IDENTIFICATION</scope>
</reference>